<keyword evidence="4" id="KW-1185">Reference proteome</keyword>
<reference evidence="3 4" key="1">
    <citation type="submission" date="2019-02" db="EMBL/GenBank/DDBJ databases">
        <title>Deep-cultivation of Planctomycetes and their phenomic and genomic characterization uncovers novel biology.</title>
        <authorList>
            <person name="Wiegand S."/>
            <person name="Jogler M."/>
            <person name="Boedeker C."/>
            <person name="Pinto D."/>
            <person name="Vollmers J."/>
            <person name="Rivas-Marin E."/>
            <person name="Kohn T."/>
            <person name="Peeters S.H."/>
            <person name="Heuer A."/>
            <person name="Rast P."/>
            <person name="Oberbeckmann S."/>
            <person name="Bunk B."/>
            <person name="Jeske O."/>
            <person name="Meyerdierks A."/>
            <person name="Storesund J.E."/>
            <person name="Kallscheuer N."/>
            <person name="Luecker S."/>
            <person name="Lage O.M."/>
            <person name="Pohl T."/>
            <person name="Merkel B.J."/>
            <person name="Hornburger P."/>
            <person name="Mueller R.-W."/>
            <person name="Bruemmer F."/>
            <person name="Labrenz M."/>
            <person name="Spormann A.M."/>
            <person name="Op den Camp H."/>
            <person name="Overmann J."/>
            <person name="Amann R."/>
            <person name="Jetten M.S.M."/>
            <person name="Mascher T."/>
            <person name="Medema M.H."/>
            <person name="Devos D.P."/>
            <person name="Kaster A.-K."/>
            <person name="Ovreas L."/>
            <person name="Rohde M."/>
            <person name="Galperin M.Y."/>
            <person name="Jogler C."/>
        </authorList>
    </citation>
    <scope>NUCLEOTIDE SEQUENCE [LARGE SCALE GENOMIC DNA]</scope>
    <source>
        <strain evidence="3 4">Pan189</strain>
    </source>
</reference>
<feature type="region of interest" description="Disordered" evidence="1">
    <location>
        <begin position="302"/>
        <end position="331"/>
    </location>
</feature>
<accession>A0A517R6T7</accession>
<organism evidence="3 4">
    <name type="scientific">Stratiformator vulcanicus</name>
    <dbReference type="NCBI Taxonomy" id="2527980"/>
    <lineage>
        <taxon>Bacteria</taxon>
        <taxon>Pseudomonadati</taxon>
        <taxon>Planctomycetota</taxon>
        <taxon>Planctomycetia</taxon>
        <taxon>Planctomycetales</taxon>
        <taxon>Planctomycetaceae</taxon>
        <taxon>Stratiformator</taxon>
    </lineage>
</organism>
<evidence type="ECO:0000256" key="1">
    <source>
        <dbReference type="SAM" id="MobiDB-lite"/>
    </source>
</evidence>
<keyword evidence="2" id="KW-0732">Signal</keyword>
<name>A0A517R6T7_9PLAN</name>
<evidence type="ECO:0000256" key="2">
    <source>
        <dbReference type="SAM" id="SignalP"/>
    </source>
</evidence>
<sequence length="411" mass="45061" precursor="true">MPTGTPIMSIRAAVPLLGGLILATTATSASAQFFGGNDPCGCQTASAPVYTQNVCQQTAMVVQPCYQQVPVTEYQEVRQTVSRPVVETKYVDREVTEYVPVTENRTASVPVTQYTPVTEYQTVMQDRSYYRTNYTPNCRVSPCQYDPRPGVLGWLNRTGYNIRSAFAPKYTAQRQYVQNQVAMQVPVTRQVAQHGTRQVNYQVTKMVPRTTTRKVAVNEVKYVQEEVTGMRPVTVMRTVPVGTSVAYAPGGATTAFGGFGAGSATNVAYGPIQWNTGSSATALGPTPDPNFSRSADLETIRKREADRRNDKFKREKTDDDFGRYGPEPTSKNIRDEARSLQAPVVSELKVPSFTRLSDGELENVLRERGMIADHAGHVPTVAVAGITSTVKAHRWNSRRNAASAGPSLAMK</sequence>
<evidence type="ECO:0000313" key="3">
    <source>
        <dbReference type="EMBL" id="QDT39598.1"/>
    </source>
</evidence>
<gene>
    <name evidence="3" type="ORF">Pan189_40070</name>
</gene>
<dbReference type="EMBL" id="CP036268">
    <property type="protein sequence ID" value="QDT39598.1"/>
    <property type="molecule type" value="Genomic_DNA"/>
</dbReference>
<feature type="compositionally biased region" description="Basic and acidic residues" evidence="1">
    <location>
        <begin position="302"/>
        <end position="322"/>
    </location>
</feature>
<protein>
    <submittedName>
        <fullName evidence="3">Uncharacterized protein</fullName>
    </submittedName>
</protein>
<dbReference type="AlphaFoldDB" id="A0A517R6T7"/>
<dbReference type="Proteomes" id="UP000317318">
    <property type="component" value="Chromosome"/>
</dbReference>
<proteinExistence type="predicted"/>
<evidence type="ECO:0000313" key="4">
    <source>
        <dbReference type="Proteomes" id="UP000317318"/>
    </source>
</evidence>
<feature type="signal peptide" evidence="2">
    <location>
        <begin position="1"/>
        <end position="31"/>
    </location>
</feature>
<dbReference type="KEGG" id="svp:Pan189_40070"/>
<feature type="chain" id="PRO_5022153566" evidence="2">
    <location>
        <begin position="32"/>
        <end position="411"/>
    </location>
</feature>